<name>A0A9D2B1X8_9GAMM</name>
<evidence type="ECO:0000256" key="2">
    <source>
        <dbReference type="ARBA" id="ARBA00008973"/>
    </source>
</evidence>
<gene>
    <name evidence="8" type="ORF">H9850_08335</name>
</gene>
<comment type="similarity">
    <text evidence="2">Belongs to the NlpA lipoprotein family.</text>
</comment>
<reference evidence="8" key="2">
    <citation type="submission" date="2021-04" db="EMBL/GenBank/DDBJ databases">
        <authorList>
            <person name="Gilroy R."/>
        </authorList>
    </citation>
    <scope>NUCLEOTIDE SEQUENCE</scope>
    <source>
        <strain evidence="8">USASDec5-558</strain>
    </source>
</reference>
<dbReference type="GO" id="GO:0016020">
    <property type="term" value="C:membrane"/>
    <property type="evidence" value="ECO:0007669"/>
    <property type="project" value="UniProtKB-SubCell"/>
</dbReference>
<dbReference type="Pfam" id="PF03180">
    <property type="entry name" value="Lipoprotein_9"/>
    <property type="match status" value="1"/>
</dbReference>
<keyword evidence="6" id="KW-0449">Lipoprotein</keyword>
<evidence type="ECO:0000256" key="3">
    <source>
        <dbReference type="ARBA" id="ARBA00022729"/>
    </source>
</evidence>
<accession>A0A9D2B1X8</accession>
<keyword evidence="4" id="KW-0472">Membrane</keyword>
<evidence type="ECO:0000313" key="8">
    <source>
        <dbReference type="EMBL" id="HIX57461.1"/>
    </source>
</evidence>
<organism evidence="8 9">
    <name type="scientific">Candidatus Anaerobiospirillum pullistercoris</name>
    <dbReference type="NCBI Taxonomy" id="2838452"/>
    <lineage>
        <taxon>Bacteria</taxon>
        <taxon>Pseudomonadati</taxon>
        <taxon>Pseudomonadota</taxon>
        <taxon>Gammaproteobacteria</taxon>
        <taxon>Aeromonadales</taxon>
        <taxon>Succinivibrionaceae</taxon>
        <taxon>Anaerobiospirillum</taxon>
    </lineage>
</organism>
<dbReference type="AlphaFoldDB" id="A0A9D2B1X8"/>
<reference evidence="8" key="1">
    <citation type="journal article" date="2021" name="PeerJ">
        <title>Extensive microbial diversity within the chicken gut microbiome revealed by metagenomics and culture.</title>
        <authorList>
            <person name="Gilroy R."/>
            <person name="Ravi A."/>
            <person name="Getino M."/>
            <person name="Pursley I."/>
            <person name="Horton D.L."/>
            <person name="Alikhan N.F."/>
            <person name="Baker D."/>
            <person name="Gharbi K."/>
            <person name="Hall N."/>
            <person name="Watson M."/>
            <person name="Adriaenssens E.M."/>
            <person name="Foster-Nyarko E."/>
            <person name="Jarju S."/>
            <person name="Secka A."/>
            <person name="Antonio M."/>
            <person name="Oren A."/>
            <person name="Chaudhuri R.R."/>
            <person name="La Ragione R."/>
            <person name="Hildebrand F."/>
            <person name="Pallen M.J."/>
        </authorList>
    </citation>
    <scope>NUCLEOTIDE SEQUENCE</scope>
    <source>
        <strain evidence="8">USASDec5-558</strain>
    </source>
</reference>
<sequence>MLKIKSFTSLSALCAVSALLLSACGGDDKAAANTTASNTGSANAPTAIELKVGVCPGPYGQMLEQTIAPLLKDKGYSLTVVEFTDYVQPNLALDGGDIDANLMQHQAYLDTFVQNQGVKLKAATSVPTLGMGVFAHQLKSFEELANIEDGKVAIPNDAVNLARALRLARDLNLITLKADLDENKASVGDIDQNPYNLEFVPMEAAQISRSLDSVTLGFIPGNYAFAAHLDYHTALGIEQVAEDIKNVVAVRSDDTKTEQLFFEVVQSPEFKQNIEQSAEFSTFIKPQWWDSVAPKADAPAAADAADASAADKAA</sequence>
<evidence type="ECO:0000256" key="6">
    <source>
        <dbReference type="ARBA" id="ARBA00023288"/>
    </source>
</evidence>
<dbReference type="PANTHER" id="PTHR30429:SF0">
    <property type="entry name" value="METHIONINE-BINDING LIPOPROTEIN METQ"/>
    <property type="match status" value="1"/>
</dbReference>
<evidence type="ECO:0000256" key="5">
    <source>
        <dbReference type="ARBA" id="ARBA00023139"/>
    </source>
</evidence>
<dbReference type="InterPro" id="IPR004872">
    <property type="entry name" value="Lipoprotein_NlpA"/>
</dbReference>
<evidence type="ECO:0000256" key="4">
    <source>
        <dbReference type="ARBA" id="ARBA00023136"/>
    </source>
</evidence>
<feature type="signal peptide" evidence="7">
    <location>
        <begin position="1"/>
        <end position="25"/>
    </location>
</feature>
<dbReference type="SUPFAM" id="SSF53850">
    <property type="entry name" value="Periplasmic binding protein-like II"/>
    <property type="match status" value="1"/>
</dbReference>
<protein>
    <submittedName>
        <fullName evidence="8">Methionine-binding protein</fullName>
    </submittedName>
</protein>
<evidence type="ECO:0000256" key="7">
    <source>
        <dbReference type="SAM" id="SignalP"/>
    </source>
</evidence>
<feature type="chain" id="PRO_5038778014" evidence="7">
    <location>
        <begin position="26"/>
        <end position="314"/>
    </location>
</feature>
<comment type="subcellular location">
    <subcellularLocation>
        <location evidence="1">Membrane</location>
        <topology evidence="1">Lipid-anchor</topology>
    </subcellularLocation>
</comment>
<proteinExistence type="inferred from homology"/>
<keyword evidence="5" id="KW-0564">Palmitate</keyword>
<dbReference type="Proteomes" id="UP000886829">
    <property type="component" value="Unassembled WGS sequence"/>
</dbReference>
<comment type="caution">
    <text evidence="8">The sequence shown here is derived from an EMBL/GenBank/DDBJ whole genome shotgun (WGS) entry which is preliminary data.</text>
</comment>
<evidence type="ECO:0000313" key="9">
    <source>
        <dbReference type="Proteomes" id="UP000886829"/>
    </source>
</evidence>
<dbReference type="EMBL" id="DXEV01000166">
    <property type="protein sequence ID" value="HIX57461.1"/>
    <property type="molecule type" value="Genomic_DNA"/>
</dbReference>
<dbReference type="PANTHER" id="PTHR30429">
    <property type="entry name" value="D-METHIONINE-BINDING LIPOPROTEIN METQ"/>
    <property type="match status" value="1"/>
</dbReference>
<evidence type="ECO:0000256" key="1">
    <source>
        <dbReference type="ARBA" id="ARBA00004635"/>
    </source>
</evidence>
<keyword evidence="3 7" id="KW-0732">Signal</keyword>
<dbReference type="PROSITE" id="PS51257">
    <property type="entry name" value="PROKAR_LIPOPROTEIN"/>
    <property type="match status" value="1"/>
</dbReference>
<dbReference type="Gene3D" id="3.40.190.10">
    <property type="entry name" value="Periplasmic binding protein-like II"/>
    <property type="match status" value="2"/>
</dbReference>